<organism evidence="1">
    <name type="scientific">Manihot esculenta</name>
    <name type="common">Cassava</name>
    <name type="synonym">Jatropha manihot</name>
    <dbReference type="NCBI Taxonomy" id="3983"/>
    <lineage>
        <taxon>Eukaryota</taxon>
        <taxon>Viridiplantae</taxon>
        <taxon>Streptophyta</taxon>
        <taxon>Embryophyta</taxon>
        <taxon>Tracheophyta</taxon>
        <taxon>Spermatophyta</taxon>
        <taxon>Magnoliopsida</taxon>
        <taxon>eudicotyledons</taxon>
        <taxon>Gunneridae</taxon>
        <taxon>Pentapetalae</taxon>
        <taxon>rosids</taxon>
        <taxon>fabids</taxon>
        <taxon>Malpighiales</taxon>
        <taxon>Euphorbiaceae</taxon>
        <taxon>Crotonoideae</taxon>
        <taxon>Manihoteae</taxon>
        <taxon>Manihot</taxon>
    </lineage>
</organism>
<reference evidence="1" key="1">
    <citation type="submission" date="2016-02" db="EMBL/GenBank/DDBJ databases">
        <title>WGS assembly of Manihot esculenta.</title>
        <authorList>
            <person name="Bredeson J.V."/>
            <person name="Prochnik S.E."/>
            <person name="Lyons J.B."/>
            <person name="Schmutz J."/>
            <person name="Grimwood J."/>
            <person name="Vrebalov J."/>
            <person name="Bart R.S."/>
            <person name="Amuge T."/>
            <person name="Ferguson M.E."/>
            <person name="Green R."/>
            <person name="Putnam N."/>
            <person name="Stites J."/>
            <person name="Rounsley S."/>
            <person name="Rokhsar D.S."/>
        </authorList>
    </citation>
    <scope>NUCLEOTIDE SEQUENCE [LARGE SCALE GENOMIC DNA]</scope>
    <source>
        <tissue evidence="1">Leaf</tissue>
    </source>
</reference>
<sequence>MRLSMIMGDQRDGYTMCVFSCFREREIFLFSIGFPYMDQARRCSGHLKKKRLFISKILYYALYILANN</sequence>
<accession>A0A251L1X4</accession>
<name>A0A251L1X4_MANES</name>
<dbReference type="AlphaFoldDB" id="A0A251L1X4"/>
<dbReference type="EMBL" id="CM004390">
    <property type="protein sequence ID" value="OAY51951.1"/>
    <property type="molecule type" value="Genomic_DNA"/>
</dbReference>
<evidence type="ECO:0000313" key="1">
    <source>
        <dbReference type="EMBL" id="OAY51951.1"/>
    </source>
</evidence>
<dbReference type="EMBL" id="CM004390">
    <property type="protein sequence ID" value="OAY51952.1"/>
    <property type="molecule type" value="Genomic_DNA"/>
</dbReference>
<proteinExistence type="predicted"/>
<protein>
    <submittedName>
        <fullName evidence="1">Uncharacterized protein</fullName>
    </submittedName>
</protein>
<gene>
    <name evidence="1" type="ORF">MANES_04G045600</name>
</gene>